<evidence type="ECO:0000256" key="1">
    <source>
        <dbReference type="ARBA" id="ARBA00001947"/>
    </source>
</evidence>
<keyword evidence="10" id="KW-0732">Signal</keyword>
<comment type="subcellular location">
    <subcellularLocation>
        <location evidence="2">Cell membrane</location>
        <topology evidence="2">Single-pass type II membrane protein</topology>
    </subcellularLocation>
</comment>
<evidence type="ECO:0000313" key="13">
    <source>
        <dbReference type="EnsemblMetazoa" id="MDOA002693-PA"/>
    </source>
</evidence>
<evidence type="ECO:0008006" key="14">
    <source>
        <dbReference type="Google" id="ProtNLM"/>
    </source>
</evidence>
<feature type="compositionally biased region" description="Low complexity" evidence="9">
    <location>
        <begin position="44"/>
        <end position="66"/>
    </location>
</feature>
<comment type="cofactor">
    <cofactor evidence="1">
        <name>Zn(2+)</name>
        <dbReference type="ChEBI" id="CHEBI:29105"/>
    </cofactor>
</comment>
<keyword evidence="6" id="KW-0378">Hydrolase</keyword>
<proteinExistence type="inferred from homology"/>
<keyword evidence="4" id="KW-0645">Protease</keyword>
<dbReference type="Gene3D" id="3.40.390.10">
    <property type="entry name" value="Collagenase (Catalytic Domain)"/>
    <property type="match status" value="1"/>
</dbReference>
<dbReference type="SUPFAM" id="SSF55486">
    <property type="entry name" value="Metalloproteases ('zincins'), catalytic domain"/>
    <property type="match status" value="1"/>
</dbReference>
<feature type="region of interest" description="Disordered" evidence="9">
    <location>
        <begin position="29"/>
        <end position="66"/>
    </location>
</feature>
<feature type="signal peptide" evidence="10">
    <location>
        <begin position="1"/>
        <end position="24"/>
    </location>
</feature>
<dbReference type="InterPro" id="IPR008753">
    <property type="entry name" value="Peptidase_M13_N"/>
</dbReference>
<dbReference type="GO" id="GO:0004222">
    <property type="term" value="F:metalloendopeptidase activity"/>
    <property type="evidence" value="ECO:0007669"/>
    <property type="project" value="InterPro"/>
</dbReference>
<evidence type="ECO:0000256" key="9">
    <source>
        <dbReference type="SAM" id="MobiDB-lite"/>
    </source>
</evidence>
<dbReference type="GO" id="GO:0046872">
    <property type="term" value="F:metal ion binding"/>
    <property type="evidence" value="ECO:0007669"/>
    <property type="project" value="UniProtKB-KW"/>
</dbReference>
<dbReference type="RefSeq" id="XP_005189962.2">
    <property type="nucleotide sequence ID" value="XM_005189905.4"/>
</dbReference>
<dbReference type="VEuPathDB" id="VectorBase:MDOMA2_007485"/>
<feature type="domain" description="Peptidase M13 C-terminal" evidence="11">
    <location>
        <begin position="557"/>
        <end position="762"/>
    </location>
</feature>
<keyword evidence="8" id="KW-0482">Metalloprotease</keyword>
<dbReference type="Pfam" id="PF01431">
    <property type="entry name" value="Peptidase_M13"/>
    <property type="match status" value="1"/>
</dbReference>
<evidence type="ECO:0000256" key="4">
    <source>
        <dbReference type="ARBA" id="ARBA00022670"/>
    </source>
</evidence>
<dbReference type="PANTHER" id="PTHR11733:SF240">
    <property type="entry name" value="GH14155P-RELATED"/>
    <property type="match status" value="1"/>
</dbReference>
<dbReference type="Gene3D" id="1.10.1380.10">
    <property type="entry name" value="Neutral endopeptidase , domain2"/>
    <property type="match status" value="1"/>
</dbReference>
<evidence type="ECO:0000256" key="2">
    <source>
        <dbReference type="ARBA" id="ARBA00004401"/>
    </source>
</evidence>
<dbReference type="VEuPathDB" id="VectorBase:MDOA002693"/>
<dbReference type="GO" id="GO:0005886">
    <property type="term" value="C:plasma membrane"/>
    <property type="evidence" value="ECO:0007669"/>
    <property type="project" value="UniProtKB-SubCell"/>
</dbReference>
<evidence type="ECO:0000256" key="5">
    <source>
        <dbReference type="ARBA" id="ARBA00022723"/>
    </source>
</evidence>
<feature type="domain" description="Peptidase M13 N-terminal" evidence="12">
    <location>
        <begin position="96"/>
        <end position="482"/>
    </location>
</feature>
<evidence type="ECO:0000256" key="8">
    <source>
        <dbReference type="ARBA" id="ARBA00023049"/>
    </source>
</evidence>
<reference evidence="13" key="1">
    <citation type="submission" date="2020-05" db="UniProtKB">
        <authorList>
            <consortium name="EnsemblMetazoa"/>
        </authorList>
    </citation>
    <scope>IDENTIFICATION</scope>
    <source>
        <strain evidence="13">Aabys</strain>
    </source>
</reference>
<gene>
    <name evidence="13" type="primary">101890450</name>
</gene>
<dbReference type="InterPro" id="IPR042089">
    <property type="entry name" value="Peptidase_M13_dom_2"/>
</dbReference>
<evidence type="ECO:0000256" key="10">
    <source>
        <dbReference type="SAM" id="SignalP"/>
    </source>
</evidence>
<dbReference type="Pfam" id="PF05649">
    <property type="entry name" value="Peptidase_M13_N"/>
    <property type="match status" value="1"/>
</dbReference>
<dbReference type="GO" id="GO:0016485">
    <property type="term" value="P:protein processing"/>
    <property type="evidence" value="ECO:0007669"/>
    <property type="project" value="TreeGrafter"/>
</dbReference>
<dbReference type="AlphaFoldDB" id="A0A1I8M9T9"/>
<protein>
    <recommendedName>
        <fullName evidence="14">Peptidase family M13</fullName>
    </recommendedName>
</protein>
<organism evidence="13">
    <name type="scientific">Musca domestica</name>
    <name type="common">House fly</name>
    <dbReference type="NCBI Taxonomy" id="7370"/>
    <lineage>
        <taxon>Eukaryota</taxon>
        <taxon>Metazoa</taxon>
        <taxon>Ecdysozoa</taxon>
        <taxon>Arthropoda</taxon>
        <taxon>Hexapoda</taxon>
        <taxon>Insecta</taxon>
        <taxon>Pterygota</taxon>
        <taxon>Neoptera</taxon>
        <taxon>Endopterygota</taxon>
        <taxon>Diptera</taxon>
        <taxon>Brachycera</taxon>
        <taxon>Muscomorpha</taxon>
        <taxon>Muscoidea</taxon>
        <taxon>Muscidae</taxon>
        <taxon>Musca</taxon>
    </lineage>
</organism>
<dbReference type="eggNOG" id="KOG3624">
    <property type="taxonomic scope" value="Eukaryota"/>
</dbReference>
<keyword evidence="5" id="KW-0479">Metal-binding</keyword>
<evidence type="ECO:0000256" key="3">
    <source>
        <dbReference type="ARBA" id="ARBA00007357"/>
    </source>
</evidence>
<evidence type="ECO:0000256" key="6">
    <source>
        <dbReference type="ARBA" id="ARBA00022801"/>
    </source>
</evidence>
<feature type="chain" id="PRO_5044560046" description="Peptidase family M13" evidence="10">
    <location>
        <begin position="25"/>
        <end position="765"/>
    </location>
</feature>
<dbReference type="InterPro" id="IPR018497">
    <property type="entry name" value="Peptidase_M13_C"/>
</dbReference>
<dbReference type="KEGG" id="mde:101890450"/>
<name>A0A1I8M9T9_MUSDO</name>
<dbReference type="InterPro" id="IPR000718">
    <property type="entry name" value="Peptidase_M13"/>
</dbReference>
<dbReference type="InterPro" id="IPR024079">
    <property type="entry name" value="MetalloPept_cat_dom_sf"/>
</dbReference>
<evidence type="ECO:0000256" key="7">
    <source>
        <dbReference type="ARBA" id="ARBA00022833"/>
    </source>
</evidence>
<dbReference type="OrthoDB" id="7909950at2759"/>
<dbReference type="PROSITE" id="PS51885">
    <property type="entry name" value="NEPRILYSIN"/>
    <property type="match status" value="1"/>
</dbReference>
<dbReference type="PANTHER" id="PTHR11733">
    <property type="entry name" value="ZINC METALLOPROTEASE FAMILY M13 NEPRILYSIN-RELATED"/>
    <property type="match status" value="1"/>
</dbReference>
<evidence type="ECO:0000259" key="12">
    <source>
        <dbReference type="Pfam" id="PF05649"/>
    </source>
</evidence>
<comment type="similarity">
    <text evidence="3">Belongs to the peptidase M13 family.</text>
</comment>
<dbReference type="EnsemblMetazoa" id="MDOA002693-RA">
    <property type="protein sequence ID" value="MDOA002693-PA"/>
    <property type="gene ID" value="MDOA002693"/>
</dbReference>
<keyword evidence="7" id="KW-0862">Zinc</keyword>
<accession>A0A1I8M9T9</accession>
<evidence type="ECO:0000259" key="11">
    <source>
        <dbReference type="Pfam" id="PF01431"/>
    </source>
</evidence>
<sequence length="765" mass="89061">MLQTQVTSRAVLFGLALIIGNVIGPTEQSLGQGQQRGQQKERQLVSPQQQQQQQLSQSQQQQQQNNDLNLARQQLRVLHAAKSKEMLKFMNLEEEPCHDFYEYTCGRWYQGQNASIRQENWAVSDVMEHQLLMQIQNILTGPRLSTEFDDSAAKHFYRACSQAQASSAEERDFIKKFVEYHGGLPYVKDSQWQEKQYSWIDVIGQLKHRYNLDILITLTIPRTTVGRAIPTPILEEPQRTVLPRNLCSYMTATEASDEIFTGLQMEIRDNLRSWLDLEETDAIRLAGDIQRFEFELCKYMKKRQLLDLPNGGMNRTRARYNVPVPNSFHGVMQNLNNNPQSVSFLENKYGLEFQRFVQISLGKGHSIPREFYLRDEEYFQHLNTIARKGLTASFAYYIMYRALSEITLPRDKAPRRNERNLYCTRQTLQFFPHVLGGIYQSKYRKDAVLNDLREIFQYIREAFAQSVETNTRWLHDSFRKDIKLRTLSWKIKEPEFHYHNDVVNDLKLINGPGSYWKSLDLLMERSAQQYLQQLSGYHSMIKQPLEEGVFTYATNAEIRLQFSWSLLQAPMYSLHYPKSLKYSSLGYLMAREMIRHYDQQGWHDSPPPLVNGWNYDIHEAFNKIKECFRVQASNYLYNAPNVYRNGSQLRDFMLDTSAANISFAAYVKWLEDQEATSEDLKYETLPGMDFSNTQLFFINYGQVHCSAGGGSSRNAAASPDYFPLARHTVERLIINGPLSNGYEFGRDFNCHIGSHMNVADKCWAF</sequence>